<keyword evidence="4" id="KW-0997">Cell inner membrane</keyword>
<evidence type="ECO:0000256" key="1">
    <source>
        <dbReference type="ARBA" id="ARBA00004429"/>
    </source>
</evidence>
<evidence type="ECO:0000256" key="10">
    <source>
        <dbReference type="ARBA" id="ARBA00022801"/>
    </source>
</evidence>
<evidence type="ECO:0000256" key="17">
    <source>
        <dbReference type="RuleBase" id="RU003793"/>
    </source>
</evidence>
<evidence type="ECO:0000256" key="2">
    <source>
        <dbReference type="ARBA" id="ARBA00005801"/>
    </source>
</evidence>
<evidence type="ECO:0000256" key="14">
    <source>
        <dbReference type="ARBA" id="ARBA00050401"/>
    </source>
</evidence>
<dbReference type="STRING" id="267850.ADINL_2456"/>
<dbReference type="Proteomes" id="UP000027318">
    <property type="component" value="Unassembled WGS sequence"/>
</dbReference>
<dbReference type="EC" id="3.4.23.43" evidence="15 18"/>
<evidence type="ECO:0000256" key="3">
    <source>
        <dbReference type="ARBA" id="ARBA00022475"/>
    </source>
</evidence>
<dbReference type="RefSeq" id="WP_036548304.1">
    <property type="nucleotide sequence ID" value="NZ_JBKBNO010000002.1"/>
</dbReference>
<dbReference type="InterPro" id="IPR050882">
    <property type="entry name" value="Prepilin_peptidase/N-MTase"/>
</dbReference>
<evidence type="ECO:0000256" key="7">
    <source>
        <dbReference type="ARBA" id="ARBA00022679"/>
    </source>
</evidence>
<evidence type="ECO:0000256" key="5">
    <source>
        <dbReference type="ARBA" id="ARBA00022603"/>
    </source>
</evidence>
<protein>
    <recommendedName>
        <fullName evidence="16 18">Prepilin leader peptidase/N-methyltransferase</fullName>
        <ecNumber evidence="18">2.1.1.-</ecNumber>
        <ecNumber evidence="15 18">3.4.23.43</ecNumber>
    </recommendedName>
</protein>
<evidence type="ECO:0000313" key="23">
    <source>
        <dbReference type="Proteomes" id="UP000027318"/>
    </source>
</evidence>
<evidence type="ECO:0000256" key="12">
    <source>
        <dbReference type="ARBA" id="ARBA00023136"/>
    </source>
</evidence>
<accession>A0A063Y463</accession>
<evidence type="ECO:0000259" key="21">
    <source>
        <dbReference type="Pfam" id="PF06750"/>
    </source>
</evidence>
<dbReference type="PATRIC" id="fig|267850.7.peg.2424"/>
<comment type="caution">
    <text evidence="22">The sequence shown here is derived from an EMBL/GenBank/DDBJ whole genome shotgun (WGS) entry which is preliminary data.</text>
</comment>
<feature type="transmembrane region" description="Helical" evidence="19">
    <location>
        <begin position="155"/>
        <end position="172"/>
    </location>
</feature>
<dbReference type="OrthoDB" id="9789291at2"/>
<evidence type="ECO:0000256" key="13">
    <source>
        <dbReference type="ARBA" id="ARBA00023268"/>
    </source>
</evidence>
<keyword evidence="8" id="KW-0949">S-adenosyl-L-methionine</keyword>
<dbReference type="GO" id="GO:0006465">
    <property type="term" value="P:signal peptide processing"/>
    <property type="evidence" value="ECO:0007669"/>
    <property type="project" value="TreeGrafter"/>
</dbReference>
<dbReference type="GO" id="GO:0005886">
    <property type="term" value="C:plasma membrane"/>
    <property type="evidence" value="ECO:0007669"/>
    <property type="project" value="UniProtKB-SubCell"/>
</dbReference>
<keyword evidence="9 18" id="KW-0812">Transmembrane</keyword>
<evidence type="ECO:0000313" key="22">
    <source>
        <dbReference type="EMBL" id="KDE39327.1"/>
    </source>
</evidence>
<comment type="similarity">
    <text evidence="2 17">Belongs to the peptidase A24 family.</text>
</comment>
<dbReference type="PANTHER" id="PTHR30487:SF0">
    <property type="entry name" value="PREPILIN LEADER PEPTIDASE_N-METHYLTRANSFERASE-RELATED"/>
    <property type="match status" value="1"/>
</dbReference>
<feature type="transmembrane region" description="Helical" evidence="19">
    <location>
        <begin position="178"/>
        <end position="200"/>
    </location>
</feature>
<evidence type="ECO:0000256" key="11">
    <source>
        <dbReference type="ARBA" id="ARBA00022989"/>
    </source>
</evidence>
<evidence type="ECO:0000256" key="19">
    <source>
        <dbReference type="SAM" id="Phobius"/>
    </source>
</evidence>
<sequence>MIAFELFAAHSGWAVLFSVTLALLVGSFLNVVIFRLPVMMEREWHAATHPEEPAATDTFNLAVPASRCNQCGHQIRWYENVPVISWLILKGRCSQCHAPISVRYPVIEALSGLLCGIVAWQYGFTTQGLALMCLTWALIALTFIDIDHQLLPDSITLPLLWLGLLLNSFELFTTLSSAVWGAALGYLALWSVYWGFKLLTGKEGMGYGDFKLLAALGAWGGAISLPMIILFSSIAGVLLAGVLIALRKHQAANPLPFGPYLAIAGWCAILWGEPVMRWYLGG</sequence>
<evidence type="ECO:0000256" key="18">
    <source>
        <dbReference type="RuleBase" id="RU003794"/>
    </source>
</evidence>
<gene>
    <name evidence="22" type="ORF">ADINL_2456</name>
</gene>
<proteinExistence type="inferred from homology"/>
<evidence type="ECO:0000259" key="20">
    <source>
        <dbReference type="Pfam" id="PF01478"/>
    </source>
</evidence>
<keyword evidence="7 18" id="KW-0808">Transferase</keyword>
<keyword evidence="13 18" id="KW-0511">Multifunctional enzyme</keyword>
<feature type="domain" description="Prepilin peptidase A24 N-terminal" evidence="21">
    <location>
        <begin position="21"/>
        <end position="122"/>
    </location>
</feature>
<dbReference type="PANTHER" id="PTHR30487">
    <property type="entry name" value="TYPE 4 PREPILIN-LIKE PROTEINS LEADER PEPTIDE-PROCESSING ENZYME"/>
    <property type="match status" value="1"/>
</dbReference>
<dbReference type="GO" id="GO:0004190">
    <property type="term" value="F:aspartic-type endopeptidase activity"/>
    <property type="evidence" value="ECO:0007669"/>
    <property type="project" value="UniProtKB-EC"/>
</dbReference>
<reference evidence="22 23" key="1">
    <citation type="journal article" date="2005" name="Int. J. Syst. Evol. Microbiol.">
        <title>Nitrincola lacisaponensis gen. nov., sp. nov., a novel alkaliphilic bacterium isolated from an alkaline, saline lake.</title>
        <authorList>
            <person name="Dimitriu P.A."/>
            <person name="Shukla S.K."/>
            <person name="Conradt J."/>
            <person name="Marquez M.C."/>
            <person name="Ventosa A."/>
            <person name="Maglia A."/>
            <person name="Peyton B.M."/>
            <person name="Pinkart H.C."/>
            <person name="Mormile M.R."/>
        </authorList>
    </citation>
    <scope>NUCLEOTIDE SEQUENCE [LARGE SCALE GENOMIC DNA]</scope>
    <source>
        <strain evidence="22 23">4CA</strain>
    </source>
</reference>
<dbReference type="Pfam" id="PF01478">
    <property type="entry name" value="Peptidase_A24"/>
    <property type="match status" value="1"/>
</dbReference>
<evidence type="ECO:0000256" key="9">
    <source>
        <dbReference type="ARBA" id="ARBA00022692"/>
    </source>
</evidence>
<evidence type="ECO:0000256" key="4">
    <source>
        <dbReference type="ARBA" id="ARBA00022519"/>
    </source>
</evidence>
<organism evidence="22 23">
    <name type="scientific">Nitrincola lacisaponensis</name>
    <dbReference type="NCBI Taxonomy" id="267850"/>
    <lineage>
        <taxon>Bacteria</taxon>
        <taxon>Pseudomonadati</taxon>
        <taxon>Pseudomonadota</taxon>
        <taxon>Gammaproteobacteria</taxon>
        <taxon>Oceanospirillales</taxon>
        <taxon>Oceanospirillaceae</taxon>
        <taxon>Nitrincola</taxon>
    </lineage>
</organism>
<dbReference type="InterPro" id="IPR014032">
    <property type="entry name" value="Peptidase_A24A_bac"/>
</dbReference>
<dbReference type="EMBL" id="JMSZ01000032">
    <property type="protein sequence ID" value="KDE39327.1"/>
    <property type="molecule type" value="Genomic_DNA"/>
</dbReference>
<evidence type="ECO:0000256" key="6">
    <source>
        <dbReference type="ARBA" id="ARBA00022670"/>
    </source>
</evidence>
<keyword evidence="6 18" id="KW-0645">Protease</keyword>
<comment type="catalytic activity">
    <reaction evidence="14 18">
        <text>Typically cleaves a -Gly-|-Phe- bond to release an N-terminal, basic peptide of 5-8 residues from type IV prepilin, and then N-methylates the new N-terminal amino group, the methyl donor being S-adenosyl-L-methionine.</text>
        <dbReference type="EC" id="3.4.23.43"/>
    </reaction>
</comment>
<keyword evidence="5 18" id="KW-0489">Methyltransferase</keyword>
<feature type="transmembrane region" description="Helical" evidence="19">
    <location>
        <begin position="128"/>
        <end position="146"/>
    </location>
</feature>
<feature type="transmembrane region" description="Helical" evidence="19">
    <location>
        <begin position="257"/>
        <end position="280"/>
    </location>
</feature>
<evidence type="ECO:0000256" key="15">
    <source>
        <dbReference type="ARBA" id="ARBA00067082"/>
    </source>
</evidence>
<feature type="transmembrane region" description="Helical" evidence="19">
    <location>
        <begin position="212"/>
        <end position="245"/>
    </location>
</feature>
<keyword evidence="12 19" id="KW-0472">Membrane</keyword>
<feature type="transmembrane region" description="Helical" evidence="19">
    <location>
        <begin position="12"/>
        <end position="34"/>
    </location>
</feature>
<dbReference type="InterPro" id="IPR000045">
    <property type="entry name" value="Prepilin_IV_endopep_pep"/>
</dbReference>
<name>A0A063Y463_9GAMM</name>
<dbReference type="Gene3D" id="1.20.120.1220">
    <property type="match status" value="1"/>
</dbReference>
<comment type="function">
    <text evidence="18">Plays an essential role in type IV pili and type II pseudopili formation by proteolytically removing the leader sequence from substrate proteins and subsequently monomethylating the alpha-amino group of the newly exposed N-terminal phenylalanine.</text>
</comment>
<dbReference type="PRINTS" id="PR00864">
    <property type="entry name" value="PREPILNPTASE"/>
</dbReference>
<dbReference type="EC" id="2.1.1.-" evidence="18"/>
<dbReference type="InterPro" id="IPR010627">
    <property type="entry name" value="Prepilin_pept_A24_N"/>
</dbReference>
<keyword evidence="23" id="KW-1185">Reference proteome</keyword>
<feature type="domain" description="Prepilin type IV endopeptidase peptidase" evidence="20">
    <location>
        <begin position="133"/>
        <end position="240"/>
    </location>
</feature>
<keyword evidence="10 18" id="KW-0378">Hydrolase</keyword>
<dbReference type="GO" id="GO:0008168">
    <property type="term" value="F:methyltransferase activity"/>
    <property type="evidence" value="ECO:0007669"/>
    <property type="project" value="UniProtKB-KW"/>
</dbReference>
<evidence type="ECO:0000256" key="8">
    <source>
        <dbReference type="ARBA" id="ARBA00022691"/>
    </source>
</evidence>
<dbReference type="AlphaFoldDB" id="A0A063Y463"/>
<dbReference type="GO" id="GO:0032259">
    <property type="term" value="P:methylation"/>
    <property type="evidence" value="ECO:0007669"/>
    <property type="project" value="UniProtKB-KW"/>
</dbReference>
<dbReference type="Pfam" id="PF06750">
    <property type="entry name" value="A24_N_bact"/>
    <property type="match status" value="1"/>
</dbReference>
<evidence type="ECO:0000256" key="16">
    <source>
        <dbReference type="ARBA" id="ARBA00071870"/>
    </source>
</evidence>
<keyword evidence="3" id="KW-1003">Cell membrane</keyword>
<dbReference type="FunFam" id="1.20.120.1220:FF:000001">
    <property type="entry name" value="Type 4 prepilin-like proteins leader peptide-processing enzyme"/>
    <property type="match status" value="1"/>
</dbReference>
<keyword evidence="11 19" id="KW-1133">Transmembrane helix</keyword>
<comment type="subcellular location">
    <subcellularLocation>
        <location evidence="1">Cell inner membrane</location>
        <topology evidence="1">Multi-pass membrane protein</topology>
    </subcellularLocation>
    <subcellularLocation>
        <location evidence="18">Cell membrane</location>
        <topology evidence="18">Multi-pass membrane protein</topology>
    </subcellularLocation>
</comment>